<dbReference type="PROSITE" id="PS50005">
    <property type="entry name" value="TPR"/>
    <property type="match status" value="1"/>
</dbReference>
<dbReference type="Proteomes" id="UP001162031">
    <property type="component" value="Unassembled WGS sequence"/>
</dbReference>
<feature type="repeat" description="TPR" evidence="1">
    <location>
        <begin position="566"/>
        <end position="599"/>
    </location>
</feature>
<feature type="compositionally biased region" description="Polar residues" evidence="2">
    <location>
        <begin position="116"/>
        <end position="125"/>
    </location>
</feature>
<reference evidence="3" key="1">
    <citation type="submission" date="2022-12" db="EMBL/GenBank/DDBJ databases">
        <authorList>
            <person name="Webb A."/>
        </authorList>
    </citation>
    <scope>NUCLEOTIDE SEQUENCE</scope>
    <source>
        <strain evidence="3">Hp1</strain>
    </source>
</reference>
<feature type="compositionally biased region" description="Polar residues" evidence="2">
    <location>
        <begin position="57"/>
        <end position="75"/>
    </location>
</feature>
<evidence type="ECO:0000313" key="4">
    <source>
        <dbReference type="Proteomes" id="UP001162031"/>
    </source>
</evidence>
<dbReference type="PANTHER" id="PTHR21581:SF6">
    <property type="entry name" value="TRAFFICKING PROTEIN PARTICLE COMPLEX SUBUNIT 12"/>
    <property type="match status" value="1"/>
</dbReference>
<dbReference type="PANTHER" id="PTHR21581">
    <property type="entry name" value="D-ALANYL-D-ALANINE CARBOXYPEPTIDASE"/>
    <property type="match status" value="1"/>
</dbReference>
<accession>A0AAV0TI50</accession>
<dbReference type="Gene3D" id="1.25.40.10">
    <property type="entry name" value="Tetratricopeptide repeat domain"/>
    <property type="match status" value="1"/>
</dbReference>
<feature type="region of interest" description="Disordered" evidence="2">
    <location>
        <begin position="42"/>
        <end position="251"/>
    </location>
</feature>
<keyword evidence="4" id="KW-1185">Reference proteome</keyword>
<evidence type="ECO:0000256" key="2">
    <source>
        <dbReference type="SAM" id="MobiDB-lite"/>
    </source>
</evidence>
<feature type="compositionally biased region" description="Low complexity" evidence="2">
    <location>
        <begin position="192"/>
        <end position="212"/>
    </location>
</feature>
<proteinExistence type="predicted"/>
<protein>
    <submittedName>
        <fullName evidence="3">Uncharacterized protein</fullName>
    </submittedName>
</protein>
<name>A0AAV0TI50_HYABA</name>
<dbReference type="SMART" id="SM00028">
    <property type="entry name" value="TPR"/>
    <property type="match status" value="2"/>
</dbReference>
<dbReference type="InterPro" id="IPR019734">
    <property type="entry name" value="TPR_rpt"/>
</dbReference>
<evidence type="ECO:0000256" key="1">
    <source>
        <dbReference type="PROSITE-ProRule" id="PRU00339"/>
    </source>
</evidence>
<keyword evidence="1" id="KW-0802">TPR repeat</keyword>
<feature type="compositionally biased region" description="Polar residues" evidence="2">
    <location>
        <begin position="82"/>
        <end position="96"/>
    </location>
</feature>
<comment type="caution">
    <text evidence="3">The sequence shown here is derived from an EMBL/GenBank/DDBJ whole genome shotgun (WGS) entry which is preliminary data.</text>
</comment>
<dbReference type="InterPro" id="IPR011990">
    <property type="entry name" value="TPR-like_helical_dom_sf"/>
</dbReference>
<gene>
    <name evidence="3" type="ORF">HBR001_LOCUS2320</name>
</gene>
<dbReference type="SUPFAM" id="SSF48452">
    <property type="entry name" value="TPR-like"/>
    <property type="match status" value="1"/>
</dbReference>
<sequence length="700" mass="76266">MPEHPQPPAQDAACANRAAISTATRPSPFASGPVAMVNQIRPGLGIPGQFPGEAMRTSPTQLSTPLVPQRYTSMSAGGALSGSPTSQRPPATSTVPDASRDSPGQAMLTPALGLFQHTSWPPSQQDRSRFVPLHDLLDKPPLSSTQHMQNNVPGLPGQMASDDPGRRSSASGPPTQQDIYTSLFDSPKEAMTSFSTLSRRSSLPSSHDPSPSIGSHPATGAAQQHGPYRQQQQSSLRAFGQMPPPAAPFLGYENSARLQSGRVPTPPPSVPDLLIFDEEEEPPQIRPTPSAATLRPLAPSQITLEAPSPDKRVDDFLKMPIGRRLESTENAVPHEASLVLDTVEGLEVLYAQKRWRSLTTKSLSMLQSPSNDINVTLEIKSWWLAGLIKDGQYDNAANVLDQIGNLDELLSTAGGASPFVPIRIFLLQALLSKCQGKVMNHEKQLFHLVLRLRSSIQESETMSLFGIQLKAAARWLRIAQFALVNHLVHQQKFMMALRICSQIDAQFMDVKDIVVVLSRVGRIRLQMGDLTAAEKLFEAARNHASRPGASRGSDILQVEVVGELEARLLLNDGLLFFAQNKLQEALSAFDSVLHLQNAEVLSSTNTDAELFLDEDVVSSAVNNYAVCALYCCDVKAAVVALERMIKSNPKRFLNGVVVFNLSSLYDLQLDNATSKSRKEMMKKIAHLYGLEHVDPAAYRI</sequence>
<evidence type="ECO:0000313" key="3">
    <source>
        <dbReference type="EMBL" id="CAI5720107.1"/>
    </source>
</evidence>
<feature type="compositionally biased region" description="Polar residues" evidence="2">
    <location>
        <begin position="168"/>
        <end position="184"/>
    </location>
</feature>
<dbReference type="AlphaFoldDB" id="A0AAV0TI50"/>
<dbReference type="EMBL" id="CANTFL010000272">
    <property type="protein sequence ID" value="CAI5720107.1"/>
    <property type="molecule type" value="Genomic_DNA"/>
</dbReference>
<organism evidence="3 4">
    <name type="scientific">Hyaloperonospora brassicae</name>
    <name type="common">Brassica downy mildew</name>
    <name type="synonym">Peronospora brassicae</name>
    <dbReference type="NCBI Taxonomy" id="162125"/>
    <lineage>
        <taxon>Eukaryota</taxon>
        <taxon>Sar</taxon>
        <taxon>Stramenopiles</taxon>
        <taxon>Oomycota</taxon>
        <taxon>Peronosporomycetes</taxon>
        <taxon>Peronosporales</taxon>
        <taxon>Peronosporaceae</taxon>
        <taxon>Hyaloperonospora</taxon>
    </lineage>
</organism>
<feature type="compositionally biased region" description="Polar residues" evidence="2">
    <location>
        <begin position="142"/>
        <end position="152"/>
    </location>
</feature>